<reference evidence="4" key="1">
    <citation type="submission" date="2019-10" db="EMBL/GenBank/DDBJ databases">
        <authorList>
            <consortium name="DOE Joint Genome Institute"/>
            <person name="Kuo A."/>
            <person name="Miyauchi S."/>
            <person name="Kiss E."/>
            <person name="Drula E."/>
            <person name="Kohler A."/>
            <person name="Sanchez-Garcia M."/>
            <person name="Andreopoulos B."/>
            <person name="Barry K.W."/>
            <person name="Bonito G."/>
            <person name="Buee M."/>
            <person name="Carver A."/>
            <person name="Chen C."/>
            <person name="Cichocki N."/>
            <person name="Clum A."/>
            <person name="Culley D."/>
            <person name="Crous P.W."/>
            <person name="Fauchery L."/>
            <person name="Girlanda M."/>
            <person name="Hayes R."/>
            <person name="Keri Z."/>
            <person name="LaButti K."/>
            <person name="Lipzen A."/>
            <person name="Lombard V."/>
            <person name="Magnuson J."/>
            <person name="Maillard F."/>
            <person name="Morin E."/>
            <person name="Murat C."/>
            <person name="Nolan M."/>
            <person name="Ohm R."/>
            <person name="Pangilinan J."/>
            <person name="Pereira M."/>
            <person name="Perotto S."/>
            <person name="Peter M."/>
            <person name="Riley R."/>
            <person name="Sitrit Y."/>
            <person name="Stielow B."/>
            <person name="Szollosi G."/>
            <person name="Zifcakova L."/>
            <person name="Stursova M."/>
            <person name="Spatafora J.W."/>
            <person name="Tedersoo L."/>
            <person name="Vaario L.-M."/>
            <person name="Yamada A."/>
            <person name="Yan M."/>
            <person name="Wang P."/>
            <person name="Xu J."/>
            <person name="Bruns T."/>
            <person name="Baldrian P."/>
            <person name="Vilgalys R."/>
            <person name="Henrissat B."/>
            <person name="Grigoriev I.V."/>
            <person name="Hibbett D."/>
            <person name="Nagy L.G."/>
            <person name="Martin F.M."/>
        </authorList>
    </citation>
    <scope>NUCLEOTIDE SEQUENCE</scope>
    <source>
        <strain evidence="4">BED1</strain>
    </source>
</reference>
<feature type="region of interest" description="Disordered" evidence="1">
    <location>
        <begin position="268"/>
        <end position="328"/>
    </location>
</feature>
<feature type="transmembrane region" description="Helical" evidence="2">
    <location>
        <begin position="132"/>
        <end position="155"/>
    </location>
</feature>
<feature type="transmembrane region" description="Helical" evidence="2">
    <location>
        <begin position="20"/>
        <end position="43"/>
    </location>
</feature>
<sequence>MATVVNAGGDVVWVSRFYSAMYWGKCRCGIFVGISFVQGYLYFTSNNKDRWSMKALVIFLLIFDPATSLLMAETIYYYFVVNFGVVEALETIPISWVIESESTVLVTAMVQFFFATRVYLINGAIDALPLRWAAPALVFLFALMALVMGTVRTALLGVWSLRSFSLASYQTLATIEESCALMSDLFASTCLCYMLAPPQLDPMKRSETLKAMFIFTINRAVLMTIVQIGMLSSYLYAREHLYWMPFHLCKSKLYTNTLLAMLNSRSGGSFRPQAPSRTPWSMPMINPTVKESGGTVGHSMLTSEEDVAPSEAEGNGSDFPNLPSSGRS</sequence>
<dbReference type="Pfam" id="PF20152">
    <property type="entry name" value="DUF6534"/>
    <property type="match status" value="1"/>
</dbReference>
<evidence type="ECO:0000256" key="2">
    <source>
        <dbReference type="SAM" id="Phobius"/>
    </source>
</evidence>
<evidence type="ECO:0000256" key="1">
    <source>
        <dbReference type="SAM" id="MobiDB-lite"/>
    </source>
</evidence>
<keyword evidence="2" id="KW-1133">Transmembrane helix</keyword>
<proteinExistence type="predicted"/>
<keyword evidence="2" id="KW-0812">Transmembrane</keyword>
<dbReference type="AlphaFoldDB" id="A0AAD4BJN8"/>
<gene>
    <name evidence="4" type="ORF">L210DRAFT_922186</name>
</gene>
<dbReference type="EMBL" id="WHUW01000040">
    <property type="protein sequence ID" value="KAF8432430.1"/>
    <property type="molecule type" value="Genomic_DNA"/>
</dbReference>
<evidence type="ECO:0000313" key="4">
    <source>
        <dbReference type="EMBL" id="KAF8432430.1"/>
    </source>
</evidence>
<keyword evidence="5" id="KW-1185">Reference proteome</keyword>
<feature type="domain" description="DUF6534" evidence="3">
    <location>
        <begin position="181"/>
        <end position="266"/>
    </location>
</feature>
<feature type="transmembrane region" description="Helical" evidence="2">
    <location>
        <begin position="102"/>
        <end position="120"/>
    </location>
</feature>
<reference evidence="4" key="2">
    <citation type="journal article" date="2020" name="Nat. Commun.">
        <title>Large-scale genome sequencing of mycorrhizal fungi provides insights into the early evolution of symbiotic traits.</title>
        <authorList>
            <person name="Miyauchi S."/>
            <person name="Kiss E."/>
            <person name="Kuo A."/>
            <person name="Drula E."/>
            <person name="Kohler A."/>
            <person name="Sanchez-Garcia M."/>
            <person name="Morin E."/>
            <person name="Andreopoulos B."/>
            <person name="Barry K.W."/>
            <person name="Bonito G."/>
            <person name="Buee M."/>
            <person name="Carver A."/>
            <person name="Chen C."/>
            <person name="Cichocki N."/>
            <person name="Clum A."/>
            <person name="Culley D."/>
            <person name="Crous P.W."/>
            <person name="Fauchery L."/>
            <person name="Girlanda M."/>
            <person name="Hayes R.D."/>
            <person name="Keri Z."/>
            <person name="LaButti K."/>
            <person name="Lipzen A."/>
            <person name="Lombard V."/>
            <person name="Magnuson J."/>
            <person name="Maillard F."/>
            <person name="Murat C."/>
            <person name="Nolan M."/>
            <person name="Ohm R.A."/>
            <person name="Pangilinan J."/>
            <person name="Pereira M.F."/>
            <person name="Perotto S."/>
            <person name="Peter M."/>
            <person name="Pfister S."/>
            <person name="Riley R."/>
            <person name="Sitrit Y."/>
            <person name="Stielow J.B."/>
            <person name="Szollosi G."/>
            <person name="Zifcakova L."/>
            <person name="Stursova M."/>
            <person name="Spatafora J.W."/>
            <person name="Tedersoo L."/>
            <person name="Vaario L.M."/>
            <person name="Yamada A."/>
            <person name="Yan M."/>
            <person name="Wang P."/>
            <person name="Xu J."/>
            <person name="Bruns T."/>
            <person name="Baldrian P."/>
            <person name="Vilgalys R."/>
            <person name="Dunand C."/>
            <person name="Henrissat B."/>
            <person name="Grigoriev I.V."/>
            <person name="Hibbett D."/>
            <person name="Nagy L.G."/>
            <person name="Martin F.M."/>
        </authorList>
    </citation>
    <scope>NUCLEOTIDE SEQUENCE</scope>
    <source>
        <strain evidence="4">BED1</strain>
    </source>
</reference>
<organism evidence="4 5">
    <name type="scientific">Boletus edulis BED1</name>
    <dbReference type="NCBI Taxonomy" id="1328754"/>
    <lineage>
        <taxon>Eukaryota</taxon>
        <taxon>Fungi</taxon>
        <taxon>Dikarya</taxon>
        <taxon>Basidiomycota</taxon>
        <taxon>Agaricomycotina</taxon>
        <taxon>Agaricomycetes</taxon>
        <taxon>Agaricomycetidae</taxon>
        <taxon>Boletales</taxon>
        <taxon>Boletineae</taxon>
        <taxon>Boletaceae</taxon>
        <taxon>Boletoideae</taxon>
        <taxon>Boletus</taxon>
    </lineage>
</organism>
<dbReference type="PANTHER" id="PTHR40465:SF1">
    <property type="entry name" value="DUF6534 DOMAIN-CONTAINING PROTEIN"/>
    <property type="match status" value="1"/>
</dbReference>
<feature type="transmembrane region" description="Helical" evidence="2">
    <location>
        <begin position="55"/>
        <end position="79"/>
    </location>
</feature>
<evidence type="ECO:0000259" key="3">
    <source>
        <dbReference type="Pfam" id="PF20152"/>
    </source>
</evidence>
<dbReference type="InterPro" id="IPR045339">
    <property type="entry name" value="DUF6534"/>
</dbReference>
<keyword evidence="2" id="KW-0472">Membrane</keyword>
<dbReference type="Proteomes" id="UP001194468">
    <property type="component" value="Unassembled WGS sequence"/>
</dbReference>
<evidence type="ECO:0000313" key="5">
    <source>
        <dbReference type="Proteomes" id="UP001194468"/>
    </source>
</evidence>
<name>A0AAD4BJN8_BOLED</name>
<comment type="caution">
    <text evidence="4">The sequence shown here is derived from an EMBL/GenBank/DDBJ whole genome shotgun (WGS) entry which is preliminary data.</text>
</comment>
<feature type="transmembrane region" description="Helical" evidence="2">
    <location>
        <begin position="217"/>
        <end position="237"/>
    </location>
</feature>
<dbReference type="PANTHER" id="PTHR40465">
    <property type="entry name" value="CHROMOSOME 1, WHOLE GENOME SHOTGUN SEQUENCE"/>
    <property type="match status" value="1"/>
</dbReference>
<protein>
    <recommendedName>
        <fullName evidence="3">DUF6534 domain-containing protein</fullName>
    </recommendedName>
</protein>
<accession>A0AAD4BJN8</accession>